<gene>
    <name evidence="8" type="ORF">CLV51_103158</name>
</gene>
<reference evidence="8 9" key="1">
    <citation type="submission" date="2018-03" db="EMBL/GenBank/DDBJ databases">
        <title>Genomic Encyclopedia of Archaeal and Bacterial Type Strains, Phase II (KMG-II): from individual species to whole genera.</title>
        <authorList>
            <person name="Goeker M."/>
        </authorList>
    </citation>
    <scope>NUCLEOTIDE SEQUENCE [LARGE SCALE GENOMIC DNA]</scope>
    <source>
        <strain evidence="8 9">DSM 24859</strain>
    </source>
</reference>
<dbReference type="Proteomes" id="UP000240971">
    <property type="component" value="Unassembled WGS sequence"/>
</dbReference>
<dbReference type="CDD" id="cd08977">
    <property type="entry name" value="SusD"/>
    <property type="match status" value="1"/>
</dbReference>
<dbReference type="Gene3D" id="1.25.40.390">
    <property type="match status" value="1"/>
</dbReference>
<dbReference type="PROSITE" id="PS51257">
    <property type="entry name" value="PROKAR_LIPOPROTEIN"/>
    <property type="match status" value="1"/>
</dbReference>
<feature type="domain" description="RagB/SusD" evidence="6">
    <location>
        <begin position="355"/>
        <end position="519"/>
    </location>
</feature>
<comment type="caution">
    <text evidence="8">The sequence shown here is derived from an EMBL/GenBank/DDBJ whole genome shotgun (WGS) entry which is preliminary data.</text>
</comment>
<dbReference type="RefSeq" id="WP_106528987.1">
    <property type="nucleotide sequence ID" value="NZ_PYAW01000003.1"/>
</dbReference>
<protein>
    <submittedName>
        <fullName evidence="8">Putative outer membrane starch-binding protein</fullName>
    </submittedName>
</protein>
<keyword evidence="4" id="KW-0472">Membrane</keyword>
<dbReference type="GO" id="GO:0009279">
    <property type="term" value="C:cell outer membrane"/>
    <property type="evidence" value="ECO:0007669"/>
    <property type="project" value="UniProtKB-SubCell"/>
</dbReference>
<evidence type="ECO:0000256" key="3">
    <source>
        <dbReference type="ARBA" id="ARBA00022729"/>
    </source>
</evidence>
<feature type="domain" description="SusD-like N-terminal" evidence="7">
    <location>
        <begin position="44"/>
        <end position="221"/>
    </location>
</feature>
<comment type="similarity">
    <text evidence="2">Belongs to the SusD family.</text>
</comment>
<evidence type="ECO:0000256" key="1">
    <source>
        <dbReference type="ARBA" id="ARBA00004442"/>
    </source>
</evidence>
<evidence type="ECO:0000256" key="2">
    <source>
        <dbReference type="ARBA" id="ARBA00006275"/>
    </source>
</evidence>
<evidence type="ECO:0000259" key="7">
    <source>
        <dbReference type="Pfam" id="PF14322"/>
    </source>
</evidence>
<dbReference type="InterPro" id="IPR011990">
    <property type="entry name" value="TPR-like_helical_dom_sf"/>
</dbReference>
<evidence type="ECO:0000313" key="8">
    <source>
        <dbReference type="EMBL" id="PSL46182.1"/>
    </source>
</evidence>
<organism evidence="8 9">
    <name type="scientific">Chitinophaga niastensis</name>
    <dbReference type="NCBI Taxonomy" id="536980"/>
    <lineage>
        <taxon>Bacteria</taxon>
        <taxon>Pseudomonadati</taxon>
        <taxon>Bacteroidota</taxon>
        <taxon>Chitinophagia</taxon>
        <taxon>Chitinophagales</taxon>
        <taxon>Chitinophagaceae</taxon>
        <taxon>Chitinophaga</taxon>
    </lineage>
</organism>
<keyword evidence="5" id="KW-0998">Cell outer membrane</keyword>
<sequence>MKKIFAAIILTGLMSSCGKKFLETLPVDTVTEDDFYKTPADAYQALVSAYSVLNWDGYGNIALTSEIASDDCFGGGGNSDNGWNQWDKSIKMNDLNSAAWTKYFTGIYRANVFLQNIDKVKFNGDDATKKRYTAEAHFLRAYYYFDLVRMFGNVPLLTKPLEPGNYNIPQTSADSVYSLIASDLKQAAADLAPTPYAGIPKGESGRASKWAAEALLGRVFLYYTGYYNKPDIAGVFTQTDAIAAIEDVINNSGYSLVPKYNNLFRASAESTTAYAGQNNQEGVFTIQYTYLGMGDQNQNNGNRVQVMIGIRGQVLAPYYKGWGAATVNEALYHSFAPGDSRQSASVISVDGEGFTSAYAKGDQAMYTGYFCKKYTPLKDKNADDLGGSFQWDNFDNYMVIRFADVLLMGAELNLAANAGKAQQYLDKVRDRAFHDQAHRITLSSKVQIMDERRLELSLEGQRYWDLLRQGTAVAKQSIDNTSANPQFNVSFRTATNGLFSIPETQINLSNGTLKQNKGWE</sequence>
<evidence type="ECO:0000259" key="6">
    <source>
        <dbReference type="Pfam" id="PF07980"/>
    </source>
</evidence>
<evidence type="ECO:0000256" key="5">
    <source>
        <dbReference type="ARBA" id="ARBA00023237"/>
    </source>
</evidence>
<dbReference type="InterPro" id="IPR033985">
    <property type="entry name" value="SusD-like_N"/>
</dbReference>
<dbReference type="Pfam" id="PF14322">
    <property type="entry name" value="SusD-like_3"/>
    <property type="match status" value="1"/>
</dbReference>
<dbReference type="OrthoDB" id="618454at2"/>
<keyword evidence="3" id="KW-0732">Signal</keyword>
<accession>A0A2P8HIZ9</accession>
<dbReference type="Pfam" id="PF07980">
    <property type="entry name" value="SusD_RagB"/>
    <property type="match status" value="1"/>
</dbReference>
<dbReference type="EMBL" id="PYAW01000003">
    <property type="protein sequence ID" value="PSL46182.1"/>
    <property type="molecule type" value="Genomic_DNA"/>
</dbReference>
<dbReference type="InterPro" id="IPR012944">
    <property type="entry name" value="SusD_RagB_dom"/>
</dbReference>
<dbReference type="AlphaFoldDB" id="A0A2P8HIZ9"/>
<comment type="subcellular location">
    <subcellularLocation>
        <location evidence="1">Cell outer membrane</location>
    </subcellularLocation>
</comment>
<evidence type="ECO:0000313" key="9">
    <source>
        <dbReference type="Proteomes" id="UP000240971"/>
    </source>
</evidence>
<name>A0A2P8HIZ9_CHINA</name>
<proteinExistence type="inferred from homology"/>
<evidence type="ECO:0000256" key="4">
    <source>
        <dbReference type="ARBA" id="ARBA00023136"/>
    </source>
</evidence>
<keyword evidence="9" id="KW-1185">Reference proteome</keyword>
<dbReference type="SUPFAM" id="SSF48452">
    <property type="entry name" value="TPR-like"/>
    <property type="match status" value="1"/>
</dbReference>